<evidence type="ECO:0000256" key="1">
    <source>
        <dbReference type="SAM" id="Phobius"/>
    </source>
</evidence>
<keyword evidence="1" id="KW-1133">Transmembrane helix</keyword>
<keyword evidence="1" id="KW-0472">Membrane</keyword>
<keyword evidence="1" id="KW-0812">Transmembrane</keyword>
<name>A0ABW3STR1_9BACT</name>
<comment type="caution">
    <text evidence="2">The sequence shown here is derived from an EMBL/GenBank/DDBJ whole genome shotgun (WGS) entry which is preliminary data.</text>
</comment>
<protein>
    <recommendedName>
        <fullName evidence="4">MatE protein</fullName>
    </recommendedName>
</protein>
<dbReference type="Proteomes" id="UP001597094">
    <property type="component" value="Unassembled WGS sequence"/>
</dbReference>
<reference evidence="3" key="1">
    <citation type="journal article" date="2019" name="Int. J. Syst. Evol. Microbiol.">
        <title>The Global Catalogue of Microorganisms (GCM) 10K type strain sequencing project: providing services to taxonomists for standard genome sequencing and annotation.</title>
        <authorList>
            <consortium name="The Broad Institute Genomics Platform"/>
            <consortium name="The Broad Institute Genome Sequencing Center for Infectious Disease"/>
            <person name="Wu L."/>
            <person name="Ma J."/>
        </authorList>
    </citation>
    <scope>NUCLEOTIDE SEQUENCE [LARGE SCALE GENOMIC DNA]</scope>
    <source>
        <strain evidence="3">JCM 31319</strain>
    </source>
</reference>
<evidence type="ECO:0008006" key="4">
    <source>
        <dbReference type="Google" id="ProtNLM"/>
    </source>
</evidence>
<evidence type="ECO:0000313" key="2">
    <source>
        <dbReference type="EMBL" id="MFD1188314.1"/>
    </source>
</evidence>
<organism evidence="2 3">
    <name type="scientific">Pontibacter rugosus</name>
    <dbReference type="NCBI Taxonomy" id="1745966"/>
    <lineage>
        <taxon>Bacteria</taxon>
        <taxon>Pseudomonadati</taxon>
        <taxon>Bacteroidota</taxon>
        <taxon>Cytophagia</taxon>
        <taxon>Cytophagales</taxon>
        <taxon>Hymenobacteraceae</taxon>
        <taxon>Pontibacter</taxon>
    </lineage>
</organism>
<accession>A0ABW3STR1</accession>
<gene>
    <name evidence="2" type="ORF">ACFQ2O_19035</name>
</gene>
<feature type="transmembrane region" description="Helical" evidence="1">
    <location>
        <begin position="31"/>
        <end position="56"/>
    </location>
</feature>
<dbReference type="EMBL" id="JBHTLD010000249">
    <property type="protein sequence ID" value="MFD1188314.1"/>
    <property type="molecule type" value="Genomic_DNA"/>
</dbReference>
<proteinExistence type="predicted"/>
<evidence type="ECO:0000313" key="3">
    <source>
        <dbReference type="Proteomes" id="UP001597094"/>
    </source>
</evidence>
<keyword evidence="3" id="KW-1185">Reference proteome</keyword>
<dbReference type="RefSeq" id="WP_377531707.1">
    <property type="nucleotide sequence ID" value="NZ_JBHTLD010000249.1"/>
</dbReference>
<sequence length="58" mass="6564">MSNFKNSLVLVWSAVKGKEQDYTTLGIKQSIILLAIPMILEMLMESLFAIVDIFFVGR</sequence>